<proteinExistence type="predicted"/>
<dbReference type="EMBL" id="JAGEPF010000018">
    <property type="protein sequence ID" value="MBO2461770.1"/>
    <property type="molecule type" value="Genomic_DNA"/>
</dbReference>
<dbReference type="RefSeq" id="WP_208245310.1">
    <property type="nucleotide sequence ID" value="NZ_JAGEPF010000018.1"/>
</dbReference>
<evidence type="ECO:0000313" key="3">
    <source>
        <dbReference type="Proteomes" id="UP000680206"/>
    </source>
</evidence>
<feature type="domain" description="Coenzyme F420:L-glutamate ligase-like" evidence="1">
    <location>
        <begin position="16"/>
        <end position="52"/>
    </location>
</feature>
<dbReference type="Gene3D" id="3.30.1330.100">
    <property type="entry name" value="CofE-like"/>
    <property type="match status" value="1"/>
</dbReference>
<gene>
    <name evidence="2" type="ORF">J4709_29785</name>
</gene>
<accession>A0ABS3S0H4</accession>
<dbReference type="InterPro" id="IPR002847">
    <property type="entry name" value="F420-0_gamma-glut_ligase-dom"/>
</dbReference>
<organism evidence="2 3">
    <name type="scientific">Actinomadura violacea</name>
    <dbReference type="NCBI Taxonomy" id="2819934"/>
    <lineage>
        <taxon>Bacteria</taxon>
        <taxon>Bacillati</taxon>
        <taxon>Actinomycetota</taxon>
        <taxon>Actinomycetes</taxon>
        <taxon>Streptosporangiales</taxon>
        <taxon>Thermomonosporaceae</taxon>
        <taxon>Actinomadura</taxon>
    </lineage>
</organism>
<dbReference type="Proteomes" id="UP000680206">
    <property type="component" value="Unassembled WGS sequence"/>
</dbReference>
<dbReference type="Pfam" id="PF01996">
    <property type="entry name" value="F420_ligase"/>
    <property type="match status" value="1"/>
</dbReference>
<comment type="caution">
    <text evidence="2">The sequence shown here is derived from an EMBL/GenBank/DDBJ whole genome shotgun (WGS) entry which is preliminary data.</text>
</comment>
<name>A0ABS3S0H4_9ACTN</name>
<sequence length="59" mass="6089">MTAPTSGFSAFAVEPFPELQMGDDLAVTITDVLTRTGTALQDGDIVVVASKAFPVKSAC</sequence>
<keyword evidence="3" id="KW-1185">Reference proteome</keyword>
<evidence type="ECO:0000313" key="2">
    <source>
        <dbReference type="EMBL" id="MBO2461770.1"/>
    </source>
</evidence>
<reference evidence="2 3" key="1">
    <citation type="submission" date="2021-03" db="EMBL/GenBank/DDBJ databases">
        <title>Actinomadura violae sp. nov., isolated from lichen in Thailand.</title>
        <authorList>
            <person name="Kanchanasin P."/>
            <person name="Saeng-In P."/>
            <person name="Phongsopitanun W."/>
            <person name="Yuki M."/>
            <person name="Kudo T."/>
            <person name="Ohkuma M."/>
            <person name="Tanasupawat S."/>
        </authorList>
    </citation>
    <scope>NUCLEOTIDE SEQUENCE [LARGE SCALE GENOMIC DNA]</scope>
    <source>
        <strain evidence="2 3">LCR2-06</strain>
    </source>
</reference>
<evidence type="ECO:0000259" key="1">
    <source>
        <dbReference type="Pfam" id="PF01996"/>
    </source>
</evidence>
<dbReference type="SUPFAM" id="SSF144010">
    <property type="entry name" value="CofE-like"/>
    <property type="match status" value="1"/>
</dbReference>
<protein>
    <recommendedName>
        <fullName evidence="1">Coenzyme F420:L-glutamate ligase-like domain-containing protein</fullName>
    </recommendedName>
</protein>